<dbReference type="InterPro" id="IPR023888">
    <property type="entry name" value="SdpC-like"/>
</dbReference>
<evidence type="ECO:0000313" key="2">
    <source>
        <dbReference type="EMBL" id="GAE31362.1"/>
    </source>
</evidence>
<organism evidence="2 3">
    <name type="scientific">Halalkalibacter hemicellulosilyticusJCM 9152</name>
    <dbReference type="NCBI Taxonomy" id="1236971"/>
    <lineage>
        <taxon>Bacteria</taxon>
        <taxon>Bacillati</taxon>
        <taxon>Bacillota</taxon>
        <taxon>Bacilli</taxon>
        <taxon>Bacillales</taxon>
        <taxon>Bacillaceae</taxon>
        <taxon>Halalkalibacter</taxon>
    </lineage>
</organism>
<dbReference type="NCBIfam" id="TIGR04032">
    <property type="entry name" value="toxin_SdpC"/>
    <property type="match status" value="1"/>
</dbReference>
<accession>W4QHH4</accession>
<sequence>MFRKLFVLGITLLLVTSLLNPAAIANGQKFEGEQLFRAIFFGQGEAAELFEHITQPELVDYEHTEEELELISELVNGVDKLDETLFDRLEQAIYSKNLVDVHKILQEASMHSYNVLEKIGYDIYANNGDGEGEIACVVGPVVVIAAGVYMYVAAAHTAAVGIQVGVGAAYWVSVGAWVTSSVDPTMSLEQERIVVEVVEAIN</sequence>
<keyword evidence="3" id="KW-1185">Reference proteome</keyword>
<feature type="signal peptide" evidence="1">
    <location>
        <begin position="1"/>
        <end position="22"/>
    </location>
</feature>
<protein>
    <recommendedName>
        <fullName evidence="4">Sporulation delaying protein family toxin</fullName>
    </recommendedName>
</protein>
<dbReference type="Proteomes" id="UP000018895">
    <property type="component" value="Unassembled WGS sequence"/>
</dbReference>
<dbReference type="EMBL" id="BAUU01000019">
    <property type="protein sequence ID" value="GAE31362.1"/>
    <property type="molecule type" value="Genomic_DNA"/>
</dbReference>
<gene>
    <name evidence="2" type="ORF">JCM9152_2825</name>
</gene>
<dbReference type="AlphaFoldDB" id="W4QHH4"/>
<name>W4QHH4_9BACI</name>
<reference evidence="2" key="1">
    <citation type="journal article" date="2014" name="Genome Announc.">
        <title>Draft Genome Sequences of Three Alkaliphilic Bacillus Strains, Bacillus wakoensis JCM 9140T, Bacillus akibai JCM 9157T, and Bacillus hemicellulosilyticus JCM 9152T.</title>
        <authorList>
            <person name="Yuki M."/>
            <person name="Oshima K."/>
            <person name="Suda W."/>
            <person name="Oshida Y."/>
            <person name="Kitamura K."/>
            <person name="Iida T."/>
            <person name="Hattori M."/>
            <person name="Ohkuma M."/>
        </authorList>
    </citation>
    <scope>NUCLEOTIDE SEQUENCE [LARGE SCALE GENOMIC DNA]</scope>
    <source>
        <strain evidence="2">JCM 9152</strain>
    </source>
</reference>
<dbReference type="Pfam" id="PF26137">
    <property type="entry name" value="Toxin_SdpC"/>
    <property type="match status" value="1"/>
</dbReference>
<comment type="caution">
    <text evidence="2">The sequence shown here is derived from an EMBL/GenBank/DDBJ whole genome shotgun (WGS) entry which is preliminary data.</text>
</comment>
<keyword evidence="1" id="KW-0732">Signal</keyword>
<evidence type="ECO:0000256" key="1">
    <source>
        <dbReference type="SAM" id="SignalP"/>
    </source>
</evidence>
<proteinExistence type="predicted"/>
<dbReference type="STRING" id="1236971.JCM9152_2825"/>
<evidence type="ECO:0000313" key="3">
    <source>
        <dbReference type="Proteomes" id="UP000018895"/>
    </source>
</evidence>
<feature type="chain" id="PRO_5039031381" description="Sporulation delaying protein family toxin" evidence="1">
    <location>
        <begin position="23"/>
        <end position="202"/>
    </location>
</feature>
<evidence type="ECO:0008006" key="4">
    <source>
        <dbReference type="Google" id="ProtNLM"/>
    </source>
</evidence>